<evidence type="ECO:0000256" key="7">
    <source>
        <dbReference type="ARBA" id="ARBA00023136"/>
    </source>
</evidence>
<dbReference type="InterPro" id="IPR000515">
    <property type="entry name" value="MetI-like"/>
</dbReference>
<evidence type="ECO:0000256" key="6">
    <source>
        <dbReference type="ARBA" id="ARBA00022989"/>
    </source>
</evidence>
<keyword evidence="7 8" id="KW-0472">Membrane</keyword>
<evidence type="ECO:0000256" key="4">
    <source>
        <dbReference type="ARBA" id="ARBA00022519"/>
    </source>
</evidence>
<evidence type="ECO:0000256" key="3">
    <source>
        <dbReference type="ARBA" id="ARBA00022475"/>
    </source>
</evidence>
<dbReference type="CDD" id="cd06261">
    <property type="entry name" value="TM_PBP2"/>
    <property type="match status" value="1"/>
</dbReference>
<reference evidence="11" key="1">
    <citation type="journal article" date="2019" name="Int. J. Syst. Evol. Microbiol.">
        <title>The Global Catalogue of Microorganisms (GCM) 10K type strain sequencing project: providing services to taxonomists for standard genome sequencing and annotation.</title>
        <authorList>
            <consortium name="The Broad Institute Genomics Platform"/>
            <consortium name="The Broad Institute Genome Sequencing Center for Infectious Disease"/>
            <person name="Wu L."/>
            <person name="Ma J."/>
        </authorList>
    </citation>
    <scope>NUCLEOTIDE SEQUENCE [LARGE SCALE GENOMIC DNA]</scope>
    <source>
        <strain evidence="11">KCTC 42143</strain>
    </source>
</reference>
<feature type="transmembrane region" description="Helical" evidence="8">
    <location>
        <begin position="105"/>
        <end position="123"/>
    </location>
</feature>
<accession>A0ABW4NIQ9</accession>
<evidence type="ECO:0000256" key="2">
    <source>
        <dbReference type="ARBA" id="ARBA00022448"/>
    </source>
</evidence>
<dbReference type="PANTHER" id="PTHR43357:SF4">
    <property type="entry name" value="INNER MEMBRANE ABC TRANSPORTER PERMEASE PROTEIN YDCV"/>
    <property type="match status" value="1"/>
</dbReference>
<name>A0ABW4NIQ9_9LACT</name>
<comment type="caution">
    <text evidence="10">The sequence shown here is derived from an EMBL/GenBank/DDBJ whole genome shotgun (WGS) entry which is preliminary data.</text>
</comment>
<keyword evidence="2 8" id="KW-0813">Transport</keyword>
<evidence type="ECO:0000256" key="1">
    <source>
        <dbReference type="ARBA" id="ARBA00004429"/>
    </source>
</evidence>
<organism evidence="10 11">
    <name type="scientific">Carnobacterium antarcticum</name>
    <dbReference type="NCBI Taxonomy" id="2126436"/>
    <lineage>
        <taxon>Bacteria</taxon>
        <taxon>Bacillati</taxon>
        <taxon>Bacillota</taxon>
        <taxon>Bacilli</taxon>
        <taxon>Lactobacillales</taxon>
        <taxon>Carnobacteriaceae</taxon>
        <taxon>Carnobacterium</taxon>
    </lineage>
</organism>
<feature type="transmembrane region" description="Helical" evidence="8">
    <location>
        <begin position="12"/>
        <end position="33"/>
    </location>
</feature>
<dbReference type="Pfam" id="PF00528">
    <property type="entry name" value="BPD_transp_1"/>
    <property type="match status" value="1"/>
</dbReference>
<feature type="transmembrane region" description="Helical" evidence="8">
    <location>
        <begin position="62"/>
        <end position="84"/>
    </location>
</feature>
<dbReference type="Gene3D" id="1.10.3720.10">
    <property type="entry name" value="MetI-like"/>
    <property type="match status" value="1"/>
</dbReference>
<feature type="transmembrane region" description="Helical" evidence="8">
    <location>
        <begin position="129"/>
        <end position="149"/>
    </location>
</feature>
<evidence type="ECO:0000256" key="8">
    <source>
        <dbReference type="RuleBase" id="RU363032"/>
    </source>
</evidence>
<dbReference type="EMBL" id="JBHUFF010000002">
    <property type="protein sequence ID" value="MFD1798303.1"/>
    <property type="molecule type" value="Genomic_DNA"/>
</dbReference>
<keyword evidence="11" id="KW-1185">Reference proteome</keyword>
<protein>
    <submittedName>
        <fullName evidence="10">ABC transporter permease</fullName>
    </submittedName>
</protein>
<dbReference type="RefSeq" id="WP_058918814.1">
    <property type="nucleotide sequence ID" value="NZ_JBHSQC010000011.1"/>
</dbReference>
<dbReference type="PROSITE" id="PS50928">
    <property type="entry name" value="ABC_TM1"/>
    <property type="match status" value="1"/>
</dbReference>
<sequence>MQKKHPWVSNAILFILSFVLVLPLIGTLLNSLFRDFTSIVPKGFTLSFYAELFTGDNQLLPVLLRTVVIAVVPTVILLVLLLLAMYAVQVYFPKLDKYLDILSKIPYGIQGVILAVSILSLYTGGGGILSNRILLLICAYCIIILPYMYQGIKNALLTIEVLPILEAAEILGANKVYAYFRIVVPSMMKGLFATMLLSIGILFGDFVLVNILAGSYYKTMGIYLNEIRGSSGHAASAVSVIMFLVMLGLSFGVNQLNKDTKTKRKSAKQKQAVKAVKIGSSAEKERAKHELYRV</sequence>
<evidence type="ECO:0000259" key="9">
    <source>
        <dbReference type="PROSITE" id="PS50928"/>
    </source>
</evidence>
<proteinExistence type="inferred from homology"/>
<comment type="similarity">
    <text evidence="8">Belongs to the binding-protein-dependent transport system permease family.</text>
</comment>
<gene>
    <name evidence="10" type="ORF">ACFSBK_00295</name>
</gene>
<feature type="transmembrane region" description="Helical" evidence="8">
    <location>
        <begin position="191"/>
        <end position="213"/>
    </location>
</feature>
<dbReference type="SUPFAM" id="SSF161098">
    <property type="entry name" value="MetI-like"/>
    <property type="match status" value="1"/>
</dbReference>
<feature type="transmembrane region" description="Helical" evidence="8">
    <location>
        <begin position="233"/>
        <end position="256"/>
    </location>
</feature>
<keyword evidence="3" id="KW-1003">Cell membrane</keyword>
<evidence type="ECO:0000313" key="11">
    <source>
        <dbReference type="Proteomes" id="UP001597285"/>
    </source>
</evidence>
<keyword evidence="4" id="KW-0997">Cell inner membrane</keyword>
<dbReference type="PANTHER" id="PTHR43357">
    <property type="entry name" value="INNER MEMBRANE ABC TRANSPORTER PERMEASE PROTEIN YDCV"/>
    <property type="match status" value="1"/>
</dbReference>
<feature type="domain" description="ABC transmembrane type-1" evidence="9">
    <location>
        <begin position="63"/>
        <end position="253"/>
    </location>
</feature>
<evidence type="ECO:0000256" key="5">
    <source>
        <dbReference type="ARBA" id="ARBA00022692"/>
    </source>
</evidence>
<keyword evidence="6 8" id="KW-1133">Transmembrane helix</keyword>
<dbReference type="Proteomes" id="UP001597285">
    <property type="component" value="Unassembled WGS sequence"/>
</dbReference>
<evidence type="ECO:0000313" key="10">
    <source>
        <dbReference type="EMBL" id="MFD1798303.1"/>
    </source>
</evidence>
<keyword evidence="5 8" id="KW-0812">Transmembrane</keyword>
<comment type="subcellular location">
    <subcellularLocation>
        <location evidence="1">Cell inner membrane</location>
        <topology evidence="1">Multi-pass membrane protein</topology>
    </subcellularLocation>
    <subcellularLocation>
        <location evidence="8">Cell membrane</location>
        <topology evidence="8">Multi-pass membrane protein</topology>
    </subcellularLocation>
</comment>
<dbReference type="InterPro" id="IPR035906">
    <property type="entry name" value="MetI-like_sf"/>
</dbReference>